<evidence type="ECO:0000259" key="2">
    <source>
        <dbReference type="Pfam" id="PF13581"/>
    </source>
</evidence>
<feature type="domain" description="Histidine kinase/HSP90-like ATPase" evidence="2">
    <location>
        <begin position="23"/>
        <end position="125"/>
    </location>
</feature>
<organism evidence="3 4">
    <name type="scientific">Streptomyces tubbatahanensis</name>
    <dbReference type="NCBI Taxonomy" id="2923272"/>
    <lineage>
        <taxon>Bacteria</taxon>
        <taxon>Bacillati</taxon>
        <taxon>Actinomycetota</taxon>
        <taxon>Actinomycetes</taxon>
        <taxon>Kitasatosporales</taxon>
        <taxon>Streptomycetaceae</taxon>
        <taxon>Streptomyces</taxon>
    </lineage>
</organism>
<dbReference type="GO" id="GO:0005524">
    <property type="term" value="F:ATP binding"/>
    <property type="evidence" value="ECO:0007669"/>
    <property type="project" value="UniProtKB-KW"/>
</dbReference>
<sequence length="149" mass="15462">MRSQVWRVATAPQRPALSLAVLARAADVGAVRHEVAAHCTRWGAPRAVADAAALCVGELLANVVVHVGEAAPATVRVAWCGGERLRIAVSDSDPRPLPVLLAAAPEAESGRGIALIEAFALRWGVEQGAYTKTVWCELSATHPPGGSGC</sequence>
<gene>
    <name evidence="3" type="ORF">MMF93_26455</name>
</gene>
<dbReference type="Gene3D" id="3.30.565.10">
    <property type="entry name" value="Histidine kinase-like ATPase, C-terminal domain"/>
    <property type="match status" value="1"/>
</dbReference>
<dbReference type="InterPro" id="IPR003594">
    <property type="entry name" value="HATPase_dom"/>
</dbReference>
<dbReference type="RefSeq" id="WP_242755396.1">
    <property type="nucleotide sequence ID" value="NZ_CP093846.1"/>
</dbReference>
<evidence type="ECO:0000256" key="1">
    <source>
        <dbReference type="ARBA" id="ARBA00022527"/>
    </source>
</evidence>
<dbReference type="CDD" id="cd16936">
    <property type="entry name" value="HATPase_RsbW-like"/>
    <property type="match status" value="1"/>
</dbReference>
<dbReference type="PANTHER" id="PTHR35526">
    <property type="entry name" value="ANTI-SIGMA-F FACTOR RSBW-RELATED"/>
    <property type="match status" value="1"/>
</dbReference>
<keyword evidence="4" id="KW-1185">Reference proteome</keyword>
<dbReference type="Proteomes" id="UP001202244">
    <property type="component" value="Chromosome"/>
</dbReference>
<protein>
    <submittedName>
        <fullName evidence="3">ATP-binding protein</fullName>
    </submittedName>
</protein>
<accession>A0ABY3XZ18</accession>
<reference evidence="3 4" key="1">
    <citation type="journal article" date="2023" name="Microbiol. Spectr.">
        <title>Synergy between Genome Mining, Metabolomics, and Bioinformatics Uncovers Antibacterial Chlorinated Carbazole Alkaloids and Their Biosynthetic Gene Cluster from Streptomyces tubbatahanensis sp. nov., a Novel Actinomycete Isolated from Sulu Sea, Philippines.</title>
        <authorList>
            <person name="Tenebro C.P."/>
            <person name="Trono D.J.V.L."/>
            <person name="Balida L.A.P."/>
            <person name="Bayog L.K.A."/>
            <person name="Bruna J.R."/>
            <person name="Sabido E.M."/>
            <person name="Caspe D.P.C."/>
            <person name="de Los Santos E.L.C."/>
            <person name="Saludes J.P."/>
            <person name="Dalisay D.S."/>
        </authorList>
    </citation>
    <scope>NUCLEOTIDE SEQUENCE [LARGE SCALE GENOMIC DNA]</scope>
    <source>
        <strain evidence="3 4">DSD3025</strain>
    </source>
</reference>
<keyword evidence="3" id="KW-0547">Nucleotide-binding</keyword>
<dbReference type="PANTHER" id="PTHR35526:SF3">
    <property type="entry name" value="ANTI-SIGMA-F FACTOR RSBW"/>
    <property type="match status" value="1"/>
</dbReference>
<evidence type="ECO:0000313" key="3">
    <source>
        <dbReference type="EMBL" id="UNS99594.1"/>
    </source>
</evidence>
<keyword evidence="3" id="KW-0067">ATP-binding</keyword>
<dbReference type="InterPro" id="IPR050267">
    <property type="entry name" value="Anti-sigma-factor_SerPK"/>
</dbReference>
<dbReference type="EMBL" id="CP093846">
    <property type="protein sequence ID" value="UNS99594.1"/>
    <property type="molecule type" value="Genomic_DNA"/>
</dbReference>
<keyword evidence="1" id="KW-0808">Transferase</keyword>
<evidence type="ECO:0000313" key="4">
    <source>
        <dbReference type="Proteomes" id="UP001202244"/>
    </source>
</evidence>
<dbReference type="InterPro" id="IPR036890">
    <property type="entry name" value="HATPase_C_sf"/>
</dbReference>
<proteinExistence type="predicted"/>
<name>A0ABY3XZ18_9ACTN</name>
<keyword evidence="1" id="KW-0418">Kinase</keyword>
<keyword evidence="1" id="KW-0723">Serine/threonine-protein kinase</keyword>
<dbReference type="Pfam" id="PF13581">
    <property type="entry name" value="HATPase_c_2"/>
    <property type="match status" value="1"/>
</dbReference>